<evidence type="ECO:0000313" key="2">
    <source>
        <dbReference type="EMBL" id="CAI6338030.1"/>
    </source>
</evidence>
<reference evidence="2" key="1">
    <citation type="submission" date="2023-01" db="EMBL/GenBank/DDBJ databases">
        <authorList>
            <person name="Van Ghelder C."/>
            <person name="Rancurel C."/>
        </authorList>
    </citation>
    <scope>NUCLEOTIDE SEQUENCE</scope>
    <source>
        <strain evidence="2">CNCM I-4278</strain>
    </source>
</reference>
<protein>
    <submittedName>
        <fullName evidence="2">Uncharacterized protein</fullName>
    </submittedName>
</protein>
<evidence type="ECO:0000313" key="3">
    <source>
        <dbReference type="Proteomes" id="UP001152607"/>
    </source>
</evidence>
<dbReference type="Proteomes" id="UP001152607">
    <property type="component" value="Unassembled WGS sequence"/>
</dbReference>
<evidence type="ECO:0000256" key="1">
    <source>
        <dbReference type="SAM" id="MobiDB-lite"/>
    </source>
</evidence>
<gene>
    <name evidence="2" type="ORF">PDIGIT_LOCUS11152</name>
</gene>
<sequence>MARVSQFATSTSVRPRHRDPRGSLRVVAIAAALRLSASLLLLLSIRQVRPRESSKQANKWKSSRTTARANSIDSTVQGPHARKQINKQTNTKTETRRRRTPRLTSNTFIHSCTHPFNPNSHLQPPCRYCNSNPAASASHLTYLYLQHSIETLSQTLACHASLDTLSWGKG</sequence>
<keyword evidence="3" id="KW-1185">Reference proteome</keyword>
<organism evidence="2 3">
    <name type="scientific">Periconia digitata</name>
    <dbReference type="NCBI Taxonomy" id="1303443"/>
    <lineage>
        <taxon>Eukaryota</taxon>
        <taxon>Fungi</taxon>
        <taxon>Dikarya</taxon>
        <taxon>Ascomycota</taxon>
        <taxon>Pezizomycotina</taxon>
        <taxon>Dothideomycetes</taxon>
        <taxon>Pleosporomycetidae</taxon>
        <taxon>Pleosporales</taxon>
        <taxon>Massarineae</taxon>
        <taxon>Periconiaceae</taxon>
        <taxon>Periconia</taxon>
    </lineage>
</organism>
<comment type="caution">
    <text evidence="2">The sequence shown here is derived from an EMBL/GenBank/DDBJ whole genome shotgun (WGS) entry which is preliminary data.</text>
</comment>
<feature type="compositionally biased region" description="Polar residues" evidence="1">
    <location>
        <begin position="55"/>
        <end position="77"/>
    </location>
</feature>
<feature type="region of interest" description="Disordered" evidence="1">
    <location>
        <begin position="51"/>
        <end position="100"/>
    </location>
</feature>
<proteinExistence type="predicted"/>
<accession>A0A9W4XRI5</accession>
<dbReference type="AlphaFoldDB" id="A0A9W4XRI5"/>
<name>A0A9W4XRI5_9PLEO</name>
<dbReference type="EMBL" id="CAOQHR010000008">
    <property type="protein sequence ID" value="CAI6338030.1"/>
    <property type="molecule type" value="Genomic_DNA"/>
</dbReference>